<comment type="caution">
    <text evidence="5">The sequence shown here is derived from an EMBL/GenBank/DDBJ whole genome shotgun (WGS) entry which is preliminary data.</text>
</comment>
<dbReference type="Proteomes" id="UP001623348">
    <property type="component" value="Unassembled WGS sequence"/>
</dbReference>
<protein>
    <recommendedName>
        <fullName evidence="3">Carboxymethylenebutenolidase homolog</fullName>
    </recommendedName>
</protein>
<dbReference type="PANTHER" id="PTHR46812">
    <property type="entry name" value="CARBOXYMETHYLENEBUTENOLIDASE HOMOLOG"/>
    <property type="match status" value="1"/>
</dbReference>
<dbReference type="InterPro" id="IPR029058">
    <property type="entry name" value="AB_hydrolase_fold"/>
</dbReference>
<comment type="similarity">
    <text evidence="2">Belongs to the dienelactone hydrolase family.</text>
</comment>
<name>A0ABC9WCS2_GRUJA</name>
<gene>
    <name evidence="5" type="ORF">GRJ2_000798200</name>
</gene>
<dbReference type="AlphaFoldDB" id="A0ABC9WCS2"/>
<dbReference type="InterPro" id="IPR002925">
    <property type="entry name" value="Dienelactn_hydro"/>
</dbReference>
<comment type="subcellular location">
    <subcellularLocation>
        <location evidence="1">Cytoplasm</location>
        <location evidence="1">Cytosol</location>
    </subcellularLocation>
</comment>
<evidence type="ECO:0000313" key="6">
    <source>
        <dbReference type="Proteomes" id="UP001623348"/>
    </source>
</evidence>
<proteinExistence type="inferred from homology"/>
<organism evidence="5 6">
    <name type="scientific">Grus japonensis</name>
    <name type="common">Japanese crane</name>
    <name type="synonym">Red-crowned crane</name>
    <dbReference type="NCBI Taxonomy" id="30415"/>
    <lineage>
        <taxon>Eukaryota</taxon>
        <taxon>Metazoa</taxon>
        <taxon>Chordata</taxon>
        <taxon>Craniata</taxon>
        <taxon>Vertebrata</taxon>
        <taxon>Euteleostomi</taxon>
        <taxon>Archelosauria</taxon>
        <taxon>Archosauria</taxon>
        <taxon>Dinosauria</taxon>
        <taxon>Saurischia</taxon>
        <taxon>Theropoda</taxon>
        <taxon>Coelurosauria</taxon>
        <taxon>Aves</taxon>
        <taxon>Neognathae</taxon>
        <taxon>Neoaves</taxon>
        <taxon>Gruiformes</taxon>
        <taxon>Gruidae</taxon>
        <taxon>Grus</taxon>
    </lineage>
</organism>
<dbReference type="InterPro" id="IPR042946">
    <property type="entry name" value="CMBL"/>
</dbReference>
<evidence type="ECO:0000256" key="2">
    <source>
        <dbReference type="ARBA" id="ARBA00008456"/>
    </source>
</evidence>
<keyword evidence="6" id="KW-1185">Reference proteome</keyword>
<dbReference type="Pfam" id="PF01738">
    <property type="entry name" value="DLH"/>
    <property type="match status" value="1"/>
</dbReference>
<dbReference type="Gene3D" id="3.40.50.1820">
    <property type="entry name" value="alpha/beta hydrolase"/>
    <property type="match status" value="1"/>
</dbReference>
<evidence type="ECO:0000256" key="1">
    <source>
        <dbReference type="ARBA" id="ARBA00004514"/>
    </source>
</evidence>
<sequence length="215" mass="25205">MTPVLSLSSSPPNPKVCRRVEEHLETGWAAAGAKLSAELVFFFLCLEKPSWYLCEQKQRAGLNRDPVLQVSKWLILSYMILEKDRNMGALDMKTICPDFFKGTEPWKTTDHWADFADWMKDHDPMKVDKDSEERYNLLNPTFFIFGEKDHTISYDQITLLEEKLKQYCKVAYKIKVYPGQVHGFAQLKPEDMKPDDKPYIEEARKDMIDWIKIFI</sequence>
<reference evidence="5 6" key="1">
    <citation type="submission" date="2024-06" db="EMBL/GenBank/DDBJ databases">
        <title>The draft genome of Grus japonensis, version 3.</title>
        <authorList>
            <person name="Nabeshima K."/>
            <person name="Suzuki S."/>
            <person name="Onuma M."/>
        </authorList>
    </citation>
    <scope>NUCLEOTIDE SEQUENCE [LARGE SCALE GENOMIC DNA]</scope>
    <source>
        <strain evidence="5 6">451A</strain>
    </source>
</reference>
<dbReference type="GO" id="GO:0005829">
    <property type="term" value="C:cytosol"/>
    <property type="evidence" value="ECO:0007669"/>
    <property type="project" value="UniProtKB-SubCell"/>
</dbReference>
<feature type="domain" description="Dienelactone hydrolase" evidence="4">
    <location>
        <begin position="126"/>
        <end position="212"/>
    </location>
</feature>
<evidence type="ECO:0000256" key="3">
    <source>
        <dbReference type="ARBA" id="ARBA00014180"/>
    </source>
</evidence>
<accession>A0ABC9WCS2</accession>
<dbReference type="PANTHER" id="PTHR46812:SF2">
    <property type="entry name" value="CARBOXYMETHYLENEBUTENOLIDASE HOMOLOG"/>
    <property type="match status" value="1"/>
</dbReference>
<dbReference type="EMBL" id="BAAFJT010000002">
    <property type="protein sequence ID" value="GAB0183329.1"/>
    <property type="molecule type" value="Genomic_DNA"/>
</dbReference>
<evidence type="ECO:0000259" key="4">
    <source>
        <dbReference type="Pfam" id="PF01738"/>
    </source>
</evidence>
<evidence type="ECO:0000313" key="5">
    <source>
        <dbReference type="EMBL" id="GAB0183329.1"/>
    </source>
</evidence>
<dbReference type="SUPFAM" id="SSF53474">
    <property type="entry name" value="alpha/beta-Hydrolases"/>
    <property type="match status" value="1"/>
</dbReference>